<dbReference type="CDD" id="cd00229">
    <property type="entry name" value="SGNH_hydrolase"/>
    <property type="match status" value="1"/>
</dbReference>
<comment type="caution">
    <text evidence="2">The sequence shown here is derived from an EMBL/GenBank/DDBJ whole genome shotgun (WGS) entry which is preliminary data.</text>
</comment>
<feature type="domain" description="SGNH hydrolase-type esterase" evidence="1">
    <location>
        <begin position="90"/>
        <end position="258"/>
    </location>
</feature>
<evidence type="ECO:0000313" key="2">
    <source>
        <dbReference type="EMBL" id="VDI74968.1"/>
    </source>
</evidence>
<dbReference type="SUPFAM" id="SSF52266">
    <property type="entry name" value="SGNH hydrolase"/>
    <property type="match status" value="1"/>
</dbReference>
<dbReference type="InterPro" id="IPR036514">
    <property type="entry name" value="SGNH_hydro_sf"/>
</dbReference>
<dbReference type="Pfam" id="PF13472">
    <property type="entry name" value="Lipase_GDSL_2"/>
    <property type="match status" value="1"/>
</dbReference>
<proteinExistence type="predicted"/>
<dbReference type="Gene3D" id="3.40.50.1110">
    <property type="entry name" value="SGNH hydrolase"/>
    <property type="match status" value="1"/>
</dbReference>
<protein>
    <recommendedName>
        <fullName evidence="1">SGNH hydrolase-type esterase domain-containing protein</fullName>
    </recommendedName>
</protein>
<sequence>MIEGLRRKNPQKPDVRTPISFDLLKRLIHSLRSVCNSQYETILFSSAFSLAYFAMLRVSELAINSRTDESGHALKCEDITFDKSSKAIWFVGSSIVYWAQTNAKTRYGGPNIGLQSRGVYIRWFGKRGMLWNDFNAKVSHAVDKFSPPAMIIIQLGSNDLVKVKSLELIQNIERDILRLHLLLPNTRIVWSEMLMRRYWHGATDGKAIERSRKRVNSAINNYALNDGHCVIQHPNIRAREMNLYRYDGTHLSDIGYDIYLNNIQGGCSERSLILNTLLDKLKMTRLSRWNCLLNKLLRTIVFYIRVSVIQCLPGNQPPAMRGTISMILVYPPGTHIEL</sequence>
<dbReference type="InterPro" id="IPR052925">
    <property type="entry name" value="Phage_Integrase-like_Recomb"/>
</dbReference>
<dbReference type="AlphaFoldDB" id="A0A8B6H7F6"/>
<gene>
    <name evidence="2" type="ORF">MGAL_10B092812</name>
</gene>
<name>A0A8B6H7F6_MYTGA</name>
<dbReference type="Proteomes" id="UP000596742">
    <property type="component" value="Unassembled WGS sequence"/>
</dbReference>
<keyword evidence="3" id="KW-1185">Reference proteome</keyword>
<accession>A0A8B6H7F6</accession>
<dbReference type="PANTHER" id="PTHR34605:SF3">
    <property type="entry name" value="P CELL-TYPE AGGLUTINATION PROTEIN MAP4-LIKE-RELATED"/>
    <property type="match status" value="1"/>
</dbReference>
<dbReference type="InterPro" id="IPR013830">
    <property type="entry name" value="SGNH_hydro"/>
</dbReference>
<dbReference type="EMBL" id="UYJE01009617">
    <property type="protein sequence ID" value="VDI74968.1"/>
    <property type="molecule type" value="Genomic_DNA"/>
</dbReference>
<evidence type="ECO:0000259" key="1">
    <source>
        <dbReference type="Pfam" id="PF13472"/>
    </source>
</evidence>
<organism evidence="2 3">
    <name type="scientific">Mytilus galloprovincialis</name>
    <name type="common">Mediterranean mussel</name>
    <dbReference type="NCBI Taxonomy" id="29158"/>
    <lineage>
        <taxon>Eukaryota</taxon>
        <taxon>Metazoa</taxon>
        <taxon>Spiralia</taxon>
        <taxon>Lophotrochozoa</taxon>
        <taxon>Mollusca</taxon>
        <taxon>Bivalvia</taxon>
        <taxon>Autobranchia</taxon>
        <taxon>Pteriomorphia</taxon>
        <taxon>Mytilida</taxon>
        <taxon>Mytiloidea</taxon>
        <taxon>Mytilidae</taxon>
        <taxon>Mytilinae</taxon>
        <taxon>Mytilus</taxon>
    </lineage>
</organism>
<evidence type="ECO:0000313" key="3">
    <source>
        <dbReference type="Proteomes" id="UP000596742"/>
    </source>
</evidence>
<dbReference type="OrthoDB" id="9049790at2759"/>
<reference evidence="2" key="1">
    <citation type="submission" date="2018-11" db="EMBL/GenBank/DDBJ databases">
        <authorList>
            <person name="Alioto T."/>
            <person name="Alioto T."/>
        </authorList>
    </citation>
    <scope>NUCLEOTIDE SEQUENCE</scope>
</reference>
<dbReference type="PANTHER" id="PTHR34605">
    <property type="entry name" value="PHAGE_INTEGRASE DOMAIN-CONTAINING PROTEIN"/>
    <property type="match status" value="1"/>
</dbReference>